<dbReference type="AlphaFoldDB" id="A0A420XNF8"/>
<keyword evidence="1" id="KW-0812">Transmembrane</keyword>
<name>A0A420XNF8_9ACTN</name>
<evidence type="ECO:0000313" key="2">
    <source>
        <dbReference type="EMBL" id="RKS72803.1"/>
    </source>
</evidence>
<accession>A0A420XNF8</accession>
<feature type="transmembrane region" description="Helical" evidence="1">
    <location>
        <begin position="39"/>
        <end position="64"/>
    </location>
</feature>
<organism evidence="2 3">
    <name type="scientific">Motilibacter peucedani</name>
    <dbReference type="NCBI Taxonomy" id="598650"/>
    <lineage>
        <taxon>Bacteria</taxon>
        <taxon>Bacillati</taxon>
        <taxon>Actinomycetota</taxon>
        <taxon>Actinomycetes</taxon>
        <taxon>Motilibacterales</taxon>
        <taxon>Motilibacteraceae</taxon>
        <taxon>Motilibacter</taxon>
    </lineage>
</organism>
<dbReference type="EMBL" id="RBWV01000013">
    <property type="protein sequence ID" value="RKS72803.1"/>
    <property type="molecule type" value="Genomic_DNA"/>
</dbReference>
<dbReference type="InParanoid" id="A0A420XNF8"/>
<keyword evidence="3" id="KW-1185">Reference proteome</keyword>
<comment type="caution">
    <text evidence="2">The sequence shown here is derived from an EMBL/GenBank/DDBJ whole genome shotgun (WGS) entry which is preliminary data.</text>
</comment>
<feature type="transmembrane region" description="Helical" evidence="1">
    <location>
        <begin position="84"/>
        <end position="106"/>
    </location>
</feature>
<reference evidence="2 3" key="1">
    <citation type="submission" date="2018-10" db="EMBL/GenBank/DDBJ databases">
        <title>Genomic Encyclopedia of Archaeal and Bacterial Type Strains, Phase II (KMG-II): from individual species to whole genera.</title>
        <authorList>
            <person name="Goeker M."/>
        </authorList>
    </citation>
    <scope>NUCLEOTIDE SEQUENCE [LARGE SCALE GENOMIC DNA]</scope>
    <source>
        <strain evidence="2 3">RP-AC37</strain>
    </source>
</reference>
<keyword evidence="1" id="KW-0472">Membrane</keyword>
<protein>
    <submittedName>
        <fullName evidence="2">Uncharacterized protein</fullName>
    </submittedName>
</protein>
<gene>
    <name evidence="2" type="ORF">CLV35_3054</name>
</gene>
<dbReference type="Proteomes" id="UP000281955">
    <property type="component" value="Unassembled WGS sequence"/>
</dbReference>
<sequence>MLSVLTEALGLLTLGLVSPWGEVLPQWVPVLGGRRVPPVLVVAVATAGGLAVCLFTGASAWMWTGPENNGDPEAPNGLAGAVMTAAYAPLLLWGPALLAVTADFACRHRRPQAGPRVVQHRAA</sequence>
<proteinExistence type="predicted"/>
<evidence type="ECO:0000313" key="3">
    <source>
        <dbReference type="Proteomes" id="UP000281955"/>
    </source>
</evidence>
<keyword evidence="1" id="KW-1133">Transmembrane helix</keyword>
<evidence type="ECO:0000256" key="1">
    <source>
        <dbReference type="SAM" id="Phobius"/>
    </source>
</evidence>